<feature type="transmembrane region" description="Helical" evidence="7">
    <location>
        <begin position="111"/>
        <end position="132"/>
    </location>
</feature>
<evidence type="ECO:0000313" key="10">
    <source>
        <dbReference type="Proteomes" id="UP001219037"/>
    </source>
</evidence>
<evidence type="ECO:0000256" key="6">
    <source>
        <dbReference type="ARBA" id="ARBA00023136"/>
    </source>
</evidence>
<sequence length="281" mass="30283">MKNALRPRNLWSALAGGYLPMLLALLIVVLPLLWMVISSFKPVSEIVTTAPTFWPQDPTPDNYAEVARRVPLGTLFLNSLITTGVGSLIKVLLAITTAYALVFINVRFKNLIFLGILVALMVPPEVAMLPNYLTISGLGGRNTLWGIVLPGLGTAFGTFLLRQQFKTVPSALVEAAELDGAGHWKRLWRVIVPVSGPTIATVALVTIVNEWNNFLWPLIITDSTSTMTLPVGLNLLNSVEGQTGTYGILMAGAVLVIVPVLIVFAALQRYIVAGLTQGAVK</sequence>
<feature type="domain" description="ABC transmembrane type-1" evidence="8">
    <location>
        <begin position="76"/>
        <end position="267"/>
    </location>
</feature>
<dbReference type="Pfam" id="PF00528">
    <property type="entry name" value="BPD_transp_1"/>
    <property type="match status" value="1"/>
</dbReference>
<dbReference type="EMBL" id="CP121252">
    <property type="protein sequence ID" value="WFP16868.1"/>
    <property type="molecule type" value="Genomic_DNA"/>
</dbReference>
<dbReference type="PROSITE" id="PS50928">
    <property type="entry name" value="ABC_TM1"/>
    <property type="match status" value="1"/>
</dbReference>
<reference evidence="9 10" key="1">
    <citation type="submission" date="2023-04" db="EMBL/GenBank/DDBJ databases">
        <title>Funneling lignin-derived compounds into biodiesel using alkali-halophilic Citricoccus sp. P2.</title>
        <authorList>
            <person name="Luo C.-B."/>
        </authorList>
    </citation>
    <scope>NUCLEOTIDE SEQUENCE [LARGE SCALE GENOMIC DNA]</scope>
    <source>
        <strain evidence="9 10">P2</strain>
    </source>
</reference>
<feature type="transmembrane region" description="Helical" evidence="7">
    <location>
        <begin position="248"/>
        <end position="271"/>
    </location>
</feature>
<keyword evidence="5 7" id="KW-1133">Transmembrane helix</keyword>
<dbReference type="CDD" id="cd06261">
    <property type="entry name" value="TM_PBP2"/>
    <property type="match status" value="1"/>
</dbReference>
<feature type="transmembrane region" description="Helical" evidence="7">
    <location>
        <begin position="80"/>
        <end position="104"/>
    </location>
</feature>
<keyword evidence="4 7" id="KW-0812">Transmembrane</keyword>
<keyword evidence="3" id="KW-1003">Cell membrane</keyword>
<comment type="subcellular location">
    <subcellularLocation>
        <location evidence="1 7">Cell membrane</location>
        <topology evidence="1 7">Multi-pass membrane protein</topology>
    </subcellularLocation>
</comment>
<evidence type="ECO:0000256" key="4">
    <source>
        <dbReference type="ARBA" id="ARBA00022692"/>
    </source>
</evidence>
<comment type="similarity">
    <text evidence="7">Belongs to the binding-protein-dependent transport system permease family.</text>
</comment>
<evidence type="ECO:0000256" key="3">
    <source>
        <dbReference type="ARBA" id="ARBA00022475"/>
    </source>
</evidence>
<evidence type="ECO:0000259" key="8">
    <source>
        <dbReference type="PROSITE" id="PS50928"/>
    </source>
</evidence>
<dbReference type="RefSeq" id="WP_278157985.1">
    <property type="nucleotide sequence ID" value="NZ_CP121252.1"/>
</dbReference>
<keyword evidence="2 7" id="KW-0813">Transport</keyword>
<dbReference type="InterPro" id="IPR035906">
    <property type="entry name" value="MetI-like_sf"/>
</dbReference>
<dbReference type="SUPFAM" id="SSF161098">
    <property type="entry name" value="MetI-like"/>
    <property type="match status" value="1"/>
</dbReference>
<accession>A0ABY8H6U9</accession>
<dbReference type="PANTHER" id="PTHR43744">
    <property type="entry name" value="ABC TRANSPORTER PERMEASE PROTEIN MG189-RELATED-RELATED"/>
    <property type="match status" value="1"/>
</dbReference>
<feature type="transmembrane region" description="Helical" evidence="7">
    <location>
        <begin position="144"/>
        <end position="161"/>
    </location>
</feature>
<evidence type="ECO:0000256" key="1">
    <source>
        <dbReference type="ARBA" id="ARBA00004651"/>
    </source>
</evidence>
<evidence type="ECO:0000313" key="9">
    <source>
        <dbReference type="EMBL" id="WFP16868.1"/>
    </source>
</evidence>
<feature type="transmembrane region" description="Helical" evidence="7">
    <location>
        <begin position="12"/>
        <end position="37"/>
    </location>
</feature>
<keyword evidence="6 7" id="KW-0472">Membrane</keyword>
<feature type="transmembrane region" description="Helical" evidence="7">
    <location>
        <begin position="187"/>
        <end position="208"/>
    </location>
</feature>
<evidence type="ECO:0000256" key="2">
    <source>
        <dbReference type="ARBA" id="ARBA00022448"/>
    </source>
</evidence>
<evidence type="ECO:0000256" key="5">
    <source>
        <dbReference type="ARBA" id="ARBA00022989"/>
    </source>
</evidence>
<organism evidence="9 10">
    <name type="scientific">Citricoccus muralis</name>
    <dbReference type="NCBI Taxonomy" id="169134"/>
    <lineage>
        <taxon>Bacteria</taxon>
        <taxon>Bacillati</taxon>
        <taxon>Actinomycetota</taxon>
        <taxon>Actinomycetes</taxon>
        <taxon>Micrococcales</taxon>
        <taxon>Micrococcaceae</taxon>
        <taxon>Citricoccus</taxon>
    </lineage>
</organism>
<gene>
    <name evidence="9" type="ORF">P8192_01725</name>
</gene>
<protein>
    <submittedName>
        <fullName evidence="9">Carbohydrate ABC transporter permease</fullName>
    </submittedName>
</protein>
<keyword evidence="10" id="KW-1185">Reference proteome</keyword>
<dbReference type="Gene3D" id="1.10.3720.10">
    <property type="entry name" value="MetI-like"/>
    <property type="match status" value="1"/>
</dbReference>
<dbReference type="InterPro" id="IPR000515">
    <property type="entry name" value="MetI-like"/>
</dbReference>
<dbReference type="Proteomes" id="UP001219037">
    <property type="component" value="Chromosome"/>
</dbReference>
<name>A0ABY8H6U9_9MICC</name>
<evidence type="ECO:0000256" key="7">
    <source>
        <dbReference type="RuleBase" id="RU363032"/>
    </source>
</evidence>
<dbReference type="PANTHER" id="PTHR43744:SF13">
    <property type="entry name" value="SN-GLYCEROL-3-PHOSPHATE TRANSPORT INTEGRAL MEMBRANE PROTEIN ABC TRANSPORTER UGPE-RELATED"/>
    <property type="match status" value="1"/>
</dbReference>
<proteinExistence type="inferred from homology"/>